<organism evidence="2 3">
    <name type="scientific">Luteimicrobium subarcticum</name>
    <dbReference type="NCBI Taxonomy" id="620910"/>
    <lineage>
        <taxon>Bacteria</taxon>
        <taxon>Bacillati</taxon>
        <taxon>Actinomycetota</taxon>
        <taxon>Actinomycetes</taxon>
        <taxon>Micrococcales</taxon>
        <taxon>Luteimicrobium</taxon>
    </lineage>
</organism>
<dbReference type="Proteomes" id="UP000231586">
    <property type="component" value="Unassembled WGS sequence"/>
</dbReference>
<keyword evidence="1" id="KW-1133">Transmembrane helix</keyword>
<feature type="transmembrane region" description="Helical" evidence="1">
    <location>
        <begin position="45"/>
        <end position="63"/>
    </location>
</feature>
<feature type="transmembrane region" description="Helical" evidence="1">
    <location>
        <begin position="21"/>
        <end position="39"/>
    </location>
</feature>
<dbReference type="RefSeq" id="WP_100348730.1">
    <property type="nucleotide sequence ID" value="NZ_PGTZ01000006.1"/>
</dbReference>
<evidence type="ECO:0000313" key="2">
    <source>
        <dbReference type="EMBL" id="PJI94767.1"/>
    </source>
</evidence>
<dbReference type="AlphaFoldDB" id="A0A2M8WV03"/>
<keyword evidence="1" id="KW-0812">Transmembrane</keyword>
<dbReference type="OrthoDB" id="4669120at2"/>
<feature type="transmembrane region" description="Helical" evidence="1">
    <location>
        <begin position="84"/>
        <end position="106"/>
    </location>
</feature>
<accession>A0A2M8WV03</accession>
<name>A0A2M8WV03_9MICO</name>
<dbReference type="EMBL" id="PGTZ01000006">
    <property type="protein sequence ID" value="PJI94767.1"/>
    <property type="molecule type" value="Genomic_DNA"/>
</dbReference>
<evidence type="ECO:0000313" key="3">
    <source>
        <dbReference type="Proteomes" id="UP000231586"/>
    </source>
</evidence>
<sequence>MTTDRAPGWARRAAASLGRTRWWVVIACAAVGLSLRLILHDVARIDPVAAVMGAACIGAGFGGERWVSSRHTARDVIPFTGRGLHAAAPLLVLGLLLIAVAVVPTWF</sequence>
<proteinExistence type="predicted"/>
<keyword evidence="3" id="KW-1185">Reference proteome</keyword>
<gene>
    <name evidence="2" type="ORF">CLV34_0614</name>
</gene>
<keyword evidence="1" id="KW-0472">Membrane</keyword>
<reference evidence="2 3" key="1">
    <citation type="submission" date="2017-11" db="EMBL/GenBank/DDBJ databases">
        <title>Genomic Encyclopedia of Archaeal and Bacterial Type Strains, Phase II (KMG-II): From Individual Species to Whole Genera.</title>
        <authorList>
            <person name="Goeker M."/>
        </authorList>
    </citation>
    <scope>NUCLEOTIDE SEQUENCE [LARGE SCALE GENOMIC DNA]</scope>
    <source>
        <strain evidence="2 3">DSM 22413</strain>
    </source>
</reference>
<comment type="caution">
    <text evidence="2">The sequence shown here is derived from an EMBL/GenBank/DDBJ whole genome shotgun (WGS) entry which is preliminary data.</text>
</comment>
<protein>
    <submittedName>
        <fullName evidence="2">Uncharacterized protein</fullName>
    </submittedName>
</protein>
<evidence type="ECO:0000256" key="1">
    <source>
        <dbReference type="SAM" id="Phobius"/>
    </source>
</evidence>